<dbReference type="EMBL" id="JABEYB010000005">
    <property type="protein sequence ID" value="NNU75748.1"/>
    <property type="molecule type" value="Genomic_DNA"/>
</dbReference>
<dbReference type="RefSeq" id="WP_171296522.1">
    <property type="nucleotide sequence ID" value="NZ_CP087098.1"/>
</dbReference>
<keyword evidence="3" id="KW-0804">Transcription</keyword>
<evidence type="ECO:0000256" key="1">
    <source>
        <dbReference type="ARBA" id="ARBA00023015"/>
    </source>
</evidence>
<dbReference type="PANTHER" id="PTHR42756:SF1">
    <property type="entry name" value="TRANSCRIPTIONAL REPRESSOR OF EMRAB OPERON"/>
    <property type="match status" value="1"/>
</dbReference>
<name>A0A7Y3WS84_9CLOT</name>
<dbReference type="InterPro" id="IPR036388">
    <property type="entry name" value="WH-like_DNA-bd_sf"/>
</dbReference>
<evidence type="ECO:0000313" key="6">
    <source>
        <dbReference type="Proteomes" id="UP000531659"/>
    </source>
</evidence>
<dbReference type="PRINTS" id="PR00598">
    <property type="entry name" value="HTHMARR"/>
</dbReference>
<keyword evidence="2" id="KW-0238">DNA-binding</keyword>
<proteinExistence type="predicted"/>
<dbReference type="AlphaFoldDB" id="A0A7Y3WS84"/>
<dbReference type="GO" id="GO:0003700">
    <property type="term" value="F:DNA-binding transcription factor activity"/>
    <property type="evidence" value="ECO:0007669"/>
    <property type="project" value="InterPro"/>
</dbReference>
<dbReference type="PANTHER" id="PTHR42756">
    <property type="entry name" value="TRANSCRIPTIONAL REGULATOR, MARR"/>
    <property type="match status" value="1"/>
</dbReference>
<dbReference type="SUPFAM" id="SSF46785">
    <property type="entry name" value="Winged helix' DNA-binding domain"/>
    <property type="match status" value="1"/>
</dbReference>
<gene>
    <name evidence="5" type="ORF">HLQ16_07370</name>
</gene>
<dbReference type="InterPro" id="IPR036390">
    <property type="entry name" value="WH_DNA-bd_sf"/>
</dbReference>
<keyword evidence="1" id="KW-0805">Transcription regulation</keyword>
<sequence>MDIYRELFLMQQTYATLFSVTNKLQVQGDRYFEVLTSRQMMVMIAIIHLPEDETTLNNIARKLGTTKQSVKQVITIIENKAYVITSPSRQDKRAVNVKITKLGKETMMACAEKSLNFFADVFENFTTEEMEILWTLLKKMYRFDGEEQDGFEENANSDEELNEDQTRALKEFERRRIERR</sequence>
<dbReference type="GO" id="GO:0003677">
    <property type="term" value="F:DNA binding"/>
    <property type="evidence" value="ECO:0007669"/>
    <property type="project" value="UniProtKB-KW"/>
</dbReference>
<dbReference type="InterPro" id="IPR000835">
    <property type="entry name" value="HTH_MarR-typ"/>
</dbReference>
<dbReference type="Pfam" id="PF12802">
    <property type="entry name" value="MarR_2"/>
    <property type="match status" value="1"/>
</dbReference>
<evidence type="ECO:0000259" key="4">
    <source>
        <dbReference type="PROSITE" id="PS50995"/>
    </source>
</evidence>
<dbReference type="SMART" id="SM00347">
    <property type="entry name" value="HTH_MARR"/>
    <property type="match status" value="1"/>
</dbReference>
<feature type="domain" description="HTH marR-type" evidence="4">
    <location>
        <begin position="1"/>
        <end position="142"/>
    </location>
</feature>
<dbReference type="Gene3D" id="1.10.10.10">
    <property type="entry name" value="Winged helix-like DNA-binding domain superfamily/Winged helix DNA-binding domain"/>
    <property type="match status" value="1"/>
</dbReference>
<organism evidence="5 6">
    <name type="scientific">Clostridium estertheticum</name>
    <dbReference type="NCBI Taxonomy" id="238834"/>
    <lineage>
        <taxon>Bacteria</taxon>
        <taxon>Bacillati</taxon>
        <taxon>Bacillota</taxon>
        <taxon>Clostridia</taxon>
        <taxon>Eubacteriales</taxon>
        <taxon>Clostridiaceae</taxon>
        <taxon>Clostridium</taxon>
    </lineage>
</organism>
<evidence type="ECO:0000256" key="2">
    <source>
        <dbReference type="ARBA" id="ARBA00023125"/>
    </source>
</evidence>
<accession>A0A7Y3WS84</accession>
<comment type="caution">
    <text evidence="5">The sequence shown here is derived from an EMBL/GenBank/DDBJ whole genome shotgun (WGS) entry which is preliminary data.</text>
</comment>
<protein>
    <submittedName>
        <fullName evidence="5">MarR family transcriptional regulator</fullName>
    </submittedName>
</protein>
<dbReference type="PROSITE" id="PS50995">
    <property type="entry name" value="HTH_MARR_2"/>
    <property type="match status" value="1"/>
</dbReference>
<dbReference type="Proteomes" id="UP000531659">
    <property type="component" value="Unassembled WGS sequence"/>
</dbReference>
<evidence type="ECO:0000313" key="5">
    <source>
        <dbReference type="EMBL" id="NNU75748.1"/>
    </source>
</evidence>
<evidence type="ECO:0000256" key="3">
    <source>
        <dbReference type="ARBA" id="ARBA00023163"/>
    </source>
</evidence>
<reference evidence="5 6" key="1">
    <citation type="submission" date="2020-05" db="EMBL/GenBank/DDBJ databases">
        <title>Complete genome of Clostridium estertheticum subspecies estertheticum, isolated from Vacuum packed lamb meat from New Zealand imported to Switzerland.</title>
        <authorList>
            <person name="Wambui J."/>
            <person name="Stevens M.J.A."/>
            <person name="Stephan R."/>
        </authorList>
    </citation>
    <scope>NUCLEOTIDE SEQUENCE [LARGE SCALE GENOMIC DNA]</scope>
    <source>
        <strain evidence="5 6">CEST001</strain>
    </source>
</reference>